<keyword evidence="9" id="KW-0732">Signal</keyword>
<dbReference type="EMBL" id="FNJB01000023">
    <property type="protein sequence ID" value="SDP91391.1"/>
    <property type="molecule type" value="Genomic_DNA"/>
</dbReference>
<feature type="transmembrane region" description="Helical" evidence="8">
    <location>
        <begin position="45"/>
        <end position="66"/>
    </location>
</feature>
<dbReference type="PROSITE" id="PS50929">
    <property type="entry name" value="ABC_TM1F"/>
    <property type="match status" value="2"/>
</dbReference>
<dbReference type="GO" id="GO:0016887">
    <property type="term" value="F:ATP hydrolysis activity"/>
    <property type="evidence" value="ECO:0007669"/>
    <property type="project" value="InterPro"/>
</dbReference>
<feature type="transmembrane region" description="Helical" evidence="8">
    <location>
        <begin position="224"/>
        <end position="250"/>
    </location>
</feature>
<dbReference type="AlphaFoldDB" id="A0A1H0WLE3"/>
<evidence type="ECO:0000259" key="10">
    <source>
        <dbReference type="PROSITE" id="PS50893"/>
    </source>
</evidence>
<keyword evidence="6 8" id="KW-0472">Membrane</keyword>
<feature type="domain" description="ABC transporter" evidence="10">
    <location>
        <begin position="315"/>
        <end position="534"/>
    </location>
</feature>
<feature type="domain" description="ABC transporter" evidence="10">
    <location>
        <begin position="954"/>
        <end position="1143"/>
    </location>
</feature>
<dbReference type="SUPFAM" id="SSF52540">
    <property type="entry name" value="P-loop containing nucleoside triphosphate hydrolases"/>
    <property type="match status" value="2"/>
</dbReference>
<evidence type="ECO:0000256" key="6">
    <source>
        <dbReference type="ARBA" id="ARBA00023136"/>
    </source>
</evidence>
<evidence type="ECO:0000313" key="13">
    <source>
        <dbReference type="Proteomes" id="UP000199651"/>
    </source>
</evidence>
<proteinExistence type="predicted"/>
<keyword evidence="13" id="KW-1185">Reference proteome</keyword>
<protein>
    <submittedName>
        <fullName evidence="12">ATP-binding cassette, subfamily C, CydCD</fullName>
    </submittedName>
</protein>
<dbReference type="InterPro" id="IPR011527">
    <property type="entry name" value="ABC1_TM_dom"/>
</dbReference>
<dbReference type="Proteomes" id="UP000199651">
    <property type="component" value="Unassembled WGS sequence"/>
</dbReference>
<gene>
    <name evidence="12" type="ORF">SAMN05192558_12318</name>
</gene>
<evidence type="ECO:0000256" key="1">
    <source>
        <dbReference type="ARBA" id="ARBA00004651"/>
    </source>
</evidence>
<reference evidence="13" key="1">
    <citation type="submission" date="2016-10" db="EMBL/GenBank/DDBJ databases">
        <authorList>
            <person name="Varghese N."/>
            <person name="Submissions S."/>
        </authorList>
    </citation>
    <scope>NUCLEOTIDE SEQUENCE [LARGE SCALE GENOMIC DNA]</scope>
    <source>
        <strain evidence="13">IBRC-M 10655</strain>
    </source>
</reference>
<accession>A0A1H0WLE3</accession>
<feature type="domain" description="ABC transmembrane type-1" evidence="11">
    <location>
        <begin position="527"/>
        <end position="769"/>
    </location>
</feature>
<feature type="transmembrane region" description="Helical" evidence="8">
    <location>
        <begin position="666"/>
        <end position="686"/>
    </location>
</feature>
<feature type="transmembrane region" description="Helical" evidence="8">
    <location>
        <begin position="558"/>
        <end position="576"/>
    </location>
</feature>
<feature type="transmembrane region" description="Helical" evidence="8">
    <location>
        <begin position="527"/>
        <end position="552"/>
    </location>
</feature>
<dbReference type="PANTHER" id="PTHR24221">
    <property type="entry name" value="ATP-BINDING CASSETTE SUB-FAMILY B"/>
    <property type="match status" value="1"/>
</dbReference>
<keyword evidence="3" id="KW-0547">Nucleotide-binding</keyword>
<dbReference type="GO" id="GO:0005886">
    <property type="term" value="C:plasma membrane"/>
    <property type="evidence" value="ECO:0007669"/>
    <property type="project" value="UniProtKB-SubCell"/>
</dbReference>
<evidence type="ECO:0000259" key="11">
    <source>
        <dbReference type="PROSITE" id="PS50929"/>
    </source>
</evidence>
<dbReference type="InterPro" id="IPR027417">
    <property type="entry name" value="P-loop_NTPase"/>
</dbReference>
<evidence type="ECO:0000256" key="3">
    <source>
        <dbReference type="ARBA" id="ARBA00022741"/>
    </source>
</evidence>
<feature type="chain" id="PRO_5038356455" evidence="9">
    <location>
        <begin position="25"/>
        <end position="1143"/>
    </location>
</feature>
<dbReference type="InterPro" id="IPR003439">
    <property type="entry name" value="ABC_transporter-like_ATP-bd"/>
</dbReference>
<feature type="region of interest" description="Disordered" evidence="7">
    <location>
        <begin position="818"/>
        <end position="844"/>
    </location>
</feature>
<keyword evidence="2 8" id="KW-0812">Transmembrane</keyword>
<dbReference type="InterPro" id="IPR017871">
    <property type="entry name" value="ABC_transporter-like_CS"/>
</dbReference>
<dbReference type="PANTHER" id="PTHR24221:SF590">
    <property type="entry name" value="COMPONENT LINKED WITH THE ASSEMBLY OF CYTOCHROME' TRANSPORT TRANSMEMBRANE ATP-BINDING PROTEIN ABC TRANSPORTER CYDD-RELATED"/>
    <property type="match status" value="1"/>
</dbReference>
<dbReference type="InterPro" id="IPR014216">
    <property type="entry name" value="ABC_transptr_CydD"/>
</dbReference>
<comment type="subcellular location">
    <subcellularLocation>
        <location evidence="1">Cell membrane</location>
        <topology evidence="1">Multi-pass membrane protein</topology>
    </subcellularLocation>
</comment>
<feature type="transmembrane region" description="Helical" evidence="8">
    <location>
        <begin position="145"/>
        <end position="163"/>
    </location>
</feature>
<feature type="transmembrane region" description="Helical" evidence="8">
    <location>
        <begin position="743"/>
        <end position="769"/>
    </location>
</feature>
<dbReference type="InterPro" id="IPR003593">
    <property type="entry name" value="AAA+_ATPase"/>
</dbReference>
<evidence type="ECO:0000256" key="2">
    <source>
        <dbReference type="ARBA" id="ARBA00022692"/>
    </source>
</evidence>
<organism evidence="12 13">
    <name type="scientific">Actinokineospora alba</name>
    <dbReference type="NCBI Taxonomy" id="504798"/>
    <lineage>
        <taxon>Bacteria</taxon>
        <taxon>Bacillati</taxon>
        <taxon>Actinomycetota</taxon>
        <taxon>Actinomycetes</taxon>
        <taxon>Pseudonocardiales</taxon>
        <taxon>Pseudonocardiaceae</taxon>
        <taxon>Actinokineospora</taxon>
    </lineage>
</organism>
<dbReference type="Gene3D" id="1.20.1560.10">
    <property type="entry name" value="ABC transporter type 1, transmembrane domain"/>
    <property type="match status" value="2"/>
</dbReference>
<dbReference type="InterPro" id="IPR036640">
    <property type="entry name" value="ABC1_TM_sf"/>
</dbReference>
<keyword evidence="4 12" id="KW-0067">ATP-binding</keyword>
<dbReference type="InterPro" id="IPR039421">
    <property type="entry name" value="Type_1_exporter"/>
</dbReference>
<feature type="transmembrane region" description="Helical" evidence="8">
    <location>
        <begin position="116"/>
        <end position="139"/>
    </location>
</feature>
<feature type="domain" description="ABC transmembrane type-1" evidence="11">
    <location>
        <begin position="48"/>
        <end position="279"/>
    </location>
</feature>
<evidence type="ECO:0000256" key="5">
    <source>
        <dbReference type="ARBA" id="ARBA00022989"/>
    </source>
</evidence>
<dbReference type="Pfam" id="PF00664">
    <property type="entry name" value="ABC_membrane"/>
    <property type="match status" value="1"/>
</dbReference>
<feature type="transmembrane region" description="Helical" evidence="8">
    <location>
        <begin position="639"/>
        <end position="660"/>
    </location>
</feature>
<evidence type="ECO:0000256" key="8">
    <source>
        <dbReference type="SAM" id="Phobius"/>
    </source>
</evidence>
<dbReference type="STRING" id="504798.SAMN05421871_115123"/>
<sequence>MKPLRALSASARRALAACAVLAVAAGAAVVWQAWALASAITGGPLAPLAVAVVTRGLLGWATQVVAARAAAGAKAELRAVLLDRALATGPEWIAARGAGELTSLATKGLDALDDYFGTYLPALVTAAVTPIGVGAVILFVDWPSAVVVALTVPLVPLFAILIGRYTQDRVAGAAAATERLSGHLLELVRALPVLTAFRRAAAQAEAVRRTSESHRRGTLGVLKVAFVSALALELIATLSVALVAVVIGLRLVTGDLTLVVGLFVLIVVPECYLPLRAAGAAHHAAEDGVEAARRVAAVPEGPVVAGQTVSGFGELRVEDLRVERREGFAPDGVSLVVRPGEIARLDSPSGSGKSTFFAVLLGFVSPTSGNVLVDGVRLSDVDMSTWRQIVSWVPQRPTFAESLVADEVGPHPAELARDLAVAHLLDRRVDDLSAGERQRVALLRALARPDTRLLILDEPTAHLDPATAAQVMSVIERAAERGIAVLLATHRAVEAGETPVTGRAVTVADAAERPGAPLWTLLTRRTLAGAALGAAALISGVALTALSAWLIAKAAQQPPILVLSVAIVGVRTFGLARAGLRYAERLVTHDAAFRTATDLRVRLWTALVARGPARLPRNDEGQRRLVDDVDLVRDLTPRVLVPPLIAVAVIIAAVTVQTAILPAAGLALAVAALAALIGAPALTLVIDRRATTAMAHDRRTLAASVLTLLDGAADLIAFGRDSRRRAAIAALDTSLTTRARTQALGAGAGAALITLTLGLASVACIALAVPVLDPVLIPIVALLPLALTDALATLPTAATHLAPLRSAHHRVTSLLAEHPSQTRAPLHSESTALASEHRSPLGALPAGESTALAGEHRSPVGVPHRLESTALGSEHCSPLGPLSTGESAALGSEHCSPLGPLSTGESAALAGERCSPVGVPHRVESTALRSEHCSPERAVLRSESATHGDEHVRLTGADIRWDGADRLALSGVELRVAAGTHVAVVGPSGAGKSTLLALLLGFLEPERGHVRRPSSTAWCPQDAMLVSTTVRENLRLAKPHATDAALRVALDQVGLPDLLDAQAATLSGGEAQRVALVRALLADADLLLLDEPTAHLDAVAAERVMASLRDVRGTVVHVTHRAEEAAAADLVVEITDGELLVRP</sequence>
<feature type="signal peptide" evidence="9">
    <location>
        <begin position="1"/>
        <end position="24"/>
    </location>
</feature>
<keyword evidence="5 8" id="KW-1133">Transmembrane helix</keyword>
<evidence type="ECO:0000256" key="4">
    <source>
        <dbReference type="ARBA" id="ARBA00022840"/>
    </source>
</evidence>
<dbReference type="SMART" id="SM00382">
    <property type="entry name" value="AAA"/>
    <property type="match status" value="2"/>
</dbReference>
<dbReference type="NCBIfam" id="TIGR02857">
    <property type="entry name" value="CydD"/>
    <property type="match status" value="1"/>
</dbReference>
<evidence type="ECO:0000256" key="9">
    <source>
        <dbReference type="SAM" id="SignalP"/>
    </source>
</evidence>
<feature type="compositionally biased region" description="Polar residues" evidence="7">
    <location>
        <begin position="819"/>
        <end position="833"/>
    </location>
</feature>
<dbReference type="GO" id="GO:0140359">
    <property type="term" value="F:ABC-type transporter activity"/>
    <property type="evidence" value="ECO:0007669"/>
    <property type="project" value="InterPro"/>
</dbReference>
<evidence type="ECO:0000313" key="12">
    <source>
        <dbReference type="EMBL" id="SDP91391.1"/>
    </source>
</evidence>
<dbReference type="SUPFAM" id="SSF90123">
    <property type="entry name" value="ABC transporter transmembrane region"/>
    <property type="match status" value="2"/>
</dbReference>
<name>A0A1H0WLE3_9PSEU</name>
<dbReference type="PROSITE" id="PS50893">
    <property type="entry name" value="ABC_TRANSPORTER_2"/>
    <property type="match status" value="2"/>
</dbReference>
<dbReference type="Gene3D" id="3.40.50.300">
    <property type="entry name" value="P-loop containing nucleotide triphosphate hydrolases"/>
    <property type="match status" value="2"/>
</dbReference>
<dbReference type="GO" id="GO:0042883">
    <property type="term" value="P:cysteine transport"/>
    <property type="evidence" value="ECO:0007669"/>
    <property type="project" value="InterPro"/>
</dbReference>
<dbReference type="CDD" id="cd03228">
    <property type="entry name" value="ABCC_MRP_Like"/>
    <property type="match status" value="1"/>
</dbReference>
<dbReference type="PROSITE" id="PS00211">
    <property type="entry name" value="ABC_TRANSPORTER_1"/>
    <property type="match status" value="2"/>
</dbReference>
<evidence type="ECO:0000256" key="7">
    <source>
        <dbReference type="SAM" id="MobiDB-lite"/>
    </source>
</evidence>
<dbReference type="RefSeq" id="WP_228770373.1">
    <property type="nucleotide sequence ID" value="NZ_FNDV01000015.1"/>
</dbReference>
<dbReference type="GO" id="GO:0005524">
    <property type="term" value="F:ATP binding"/>
    <property type="evidence" value="ECO:0007669"/>
    <property type="project" value="UniProtKB-KW"/>
</dbReference>
<dbReference type="CDD" id="cd18584">
    <property type="entry name" value="ABC_6TM_AarD_CydD"/>
    <property type="match status" value="1"/>
</dbReference>
<feature type="transmembrane region" description="Helical" evidence="8">
    <location>
        <begin position="256"/>
        <end position="275"/>
    </location>
</feature>
<dbReference type="Pfam" id="PF00005">
    <property type="entry name" value="ABC_tran"/>
    <property type="match status" value="2"/>
</dbReference>